<evidence type="ECO:0000256" key="2">
    <source>
        <dbReference type="ARBA" id="ARBA00022692"/>
    </source>
</evidence>
<dbReference type="PANTHER" id="PTHR31465">
    <property type="entry name" value="PROTEIN RTA1-RELATED"/>
    <property type="match status" value="1"/>
</dbReference>
<evidence type="ECO:0000256" key="4">
    <source>
        <dbReference type="ARBA" id="ARBA00023136"/>
    </source>
</evidence>
<dbReference type="GO" id="GO:0016020">
    <property type="term" value="C:membrane"/>
    <property type="evidence" value="ECO:0007669"/>
    <property type="project" value="UniProtKB-SubCell"/>
</dbReference>
<evidence type="ECO:0000256" key="1">
    <source>
        <dbReference type="ARBA" id="ARBA00004141"/>
    </source>
</evidence>
<keyword evidence="3 6" id="KW-1133">Transmembrane helix</keyword>
<dbReference type="AlphaFoldDB" id="A0AAV9P3G7"/>
<feature type="transmembrane region" description="Helical" evidence="6">
    <location>
        <begin position="83"/>
        <end position="104"/>
    </location>
</feature>
<name>A0AAV9P3G7_9PEZI</name>
<sequence>MANDNNSGGDDWSLFPYEPVKAAPIVFAVFLTVIGVYQIYQSFWKYHWKKFGGIMTWATTVWISGFITRAISVHQPHGINIFIAQFVLILMGPPLYAAAEYFILGRLMSYLPYHTVIHPGRVISTFVILSVIVESLTANGAANSAGEGRTPAQVETGLACLKAALIVQSVIEVFYLTLVGSVEWKCRKARCFPRNVRVVCYTLYITSTMMLVRCIVRTIEGFEAAACRANPAGPPGHCGEVSTHEAYLWVFEIANITLFVVILALFHPGKYLPRDSRIFLDPIDGKTERVGPGYSKADKRPMLATILDPFNLFGIVTGKGMAIQPFWNEHQPIYDGGEVKEDKRGERGQSAEAVESGSP</sequence>
<feature type="transmembrane region" description="Helical" evidence="6">
    <location>
        <begin position="52"/>
        <end position="71"/>
    </location>
</feature>
<comment type="subcellular location">
    <subcellularLocation>
        <location evidence="1">Membrane</location>
        <topology evidence="1">Multi-pass membrane protein</topology>
    </subcellularLocation>
</comment>
<dbReference type="EMBL" id="JAVRRT010000012">
    <property type="protein sequence ID" value="KAK5167179.1"/>
    <property type="molecule type" value="Genomic_DNA"/>
</dbReference>
<keyword evidence="4 6" id="KW-0472">Membrane</keyword>
<keyword evidence="2 6" id="KW-0812">Transmembrane</keyword>
<dbReference type="InterPro" id="IPR007568">
    <property type="entry name" value="RTA1"/>
</dbReference>
<accession>A0AAV9P3G7</accession>
<feature type="transmembrane region" description="Helical" evidence="6">
    <location>
        <begin position="198"/>
        <end position="219"/>
    </location>
</feature>
<evidence type="ECO:0000256" key="5">
    <source>
        <dbReference type="SAM" id="MobiDB-lite"/>
    </source>
</evidence>
<organism evidence="7 8">
    <name type="scientific">Saxophila tyrrhenica</name>
    <dbReference type="NCBI Taxonomy" id="1690608"/>
    <lineage>
        <taxon>Eukaryota</taxon>
        <taxon>Fungi</taxon>
        <taxon>Dikarya</taxon>
        <taxon>Ascomycota</taxon>
        <taxon>Pezizomycotina</taxon>
        <taxon>Dothideomycetes</taxon>
        <taxon>Dothideomycetidae</taxon>
        <taxon>Mycosphaerellales</taxon>
        <taxon>Extremaceae</taxon>
        <taxon>Saxophila</taxon>
    </lineage>
</organism>
<evidence type="ECO:0000256" key="3">
    <source>
        <dbReference type="ARBA" id="ARBA00022989"/>
    </source>
</evidence>
<dbReference type="RefSeq" id="XP_064656987.1">
    <property type="nucleotide sequence ID" value="XM_064805145.1"/>
</dbReference>
<dbReference type="Proteomes" id="UP001337655">
    <property type="component" value="Unassembled WGS sequence"/>
</dbReference>
<evidence type="ECO:0000256" key="6">
    <source>
        <dbReference type="SAM" id="Phobius"/>
    </source>
</evidence>
<keyword evidence="8" id="KW-1185">Reference proteome</keyword>
<reference evidence="7 8" key="1">
    <citation type="submission" date="2023-08" db="EMBL/GenBank/DDBJ databases">
        <title>Black Yeasts Isolated from many extreme environments.</title>
        <authorList>
            <person name="Coleine C."/>
            <person name="Stajich J.E."/>
            <person name="Selbmann L."/>
        </authorList>
    </citation>
    <scope>NUCLEOTIDE SEQUENCE [LARGE SCALE GENOMIC DNA]</scope>
    <source>
        <strain evidence="7 8">CCFEE 5935</strain>
    </source>
</reference>
<evidence type="ECO:0000313" key="8">
    <source>
        <dbReference type="Proteomes" id="UP001337655"/>
    </source>
</evidence>
<feature type="transmembrane region" description="Helical" evidence="6">
    <location>
        <begin position="20"/>
        <end position="40"/>
    </location>
</feature>
<gene>
    <name evidence="7" type="ORF">LTR77_007909</name>
</gene>
<dbReference type="GeneID" id="89929244"/>
<comment type="caution">
    <text evidence="7">The sequence shown here is derived from an EMBL/GenBank/DDBJ whole genome shotgun (WGS) entry which is preliminary data.</text>
</comment>
<evidence type="ECO:0000313" key="7">
    <source>
        <dbReference type="EMBL" id="KAK5167179.1"/>
    </source>
</evidence>
<dbReference type="PANTHER" id="PTHR31465:SF13">
    <property type="entry name" value="RTA1 DOMAIN PROTEIN-RELATED"/>
    <property type="match status" value="1"/>
</dbReference>
<dbReference type="Pfam" id="PF04479">
    <property type="entry name" value="RTA1"/>
    <property type="match status" value="1"/>
</dbReference>
<feature type="region of interest" description="Disordered" evidence="5">
    <location>
        <begin position="334"/>
        <end position="359"/>
    </location>
</feature>
<protein>
    <submittedName>
        <fullName evidence="7">Uncharacterized protein</fullName>
    </submittedName>
</protein>
<feature type="transmembrane region" description="Helical" evidence="6">
    <location>
        <begin position="246"/>
        <end position="266"/>
    </location>
</feature>
<proteinExistence type="predicted"/>
<feature type="compositionally biased region" description="Basic and acidic residues" evidence="5">
    <location>
        <begin position="337"/>
        <end position="349"/>
    </location>
</feature>